<dbReference type="InterPro" id="IPR006860">
    <property type="entry name" value="FecR"/>
</dbReference>
<evidence type="ECO:0000313" key="4">
    <source>
        <dbReference type="Proteomes" id="UP001055105"/>
    </source>
</evidence>
<evidence type="ECO:0000259" key="1">
    <source>
        <dbReference type="Pfam" id="PF04773"/>
    </source>
</evidence>
<dbReference type="Gene3D" id="3.55.50.30">
    <property type="match status" value="1"/>
</dbReference>
<sequence length="333" mass="37779">MNKPTLDKVRDYFYGRCNDGEEVRLQQWFADNGNSSEADRLLGTLLDEVRSENPALAQAAFEEFCRRIGHSVPARTAPRRLTTVVRWTQRIAAVLIVPLLIAVSLLYTKTAHTPEWEEVLVPAGQRSELRLADGTLLWLNSGTRVTYPTHFNGHQRKIFVDGEVYAEVMHDKRHPFVISAGDVEVEVLGTKFNMRAYNSDQLVEVALVEGSVRFDVNSDKCNDEVVMVRNDVAQYDRLTGALEMTSFQSENYKSRATGGGFYFFNESLDGITAQLARCFDQKIIITDPELAGVRFYAFFTNNESLLKILGTLNTDKSMSIRERNDVIYISRKK</sequence>
<dbReference type="GO" id="GO:0016989">
    <property type="term" value="F:sigma factor antagonist activity"/>
    <property type="evidence" value="ECO:0007669"/>
    <property type="project" value="TreeGrafter"/>
</dbReference>
<dbReference type="InterPro" id="IPR012373">
    <property type="entry name" value="Ferrdict_sens_TM"/>
</dbReference>
<dbReference type="Pfam" id="PF04773">
    <property type="entry name" value="FecR"/>
    <property type="match status" value="1"/>
</dbReference>
<comment type="caution">
    <text evidence="3">The sequence shown here is derived from an EMBL/GenBank/DDBJ whole genome shotgun (WGS) entry which is preliminary data.</text>
</comment>
<accession>A0AA37KU55</accession>
<feature type="domain" description="FecR protein" evidence="1">
    <location>
        <begin position="120"/>
        <end position="213"/>
    </location>
</feature>
<dbReference type="PANTHER" id="PTHR30273">
    <property type="entry name" value="PERIPLASMIC SIGNAL SENSOR AND SIGMA FACTOR ACTIVATOR FECR-RELATED"/>
    <property type="match status" value="1"/>
</dbReference>
<dbReference type="InterPro" id="IPR032508">
    <property type="entry name" value="FecR_C"/>
</dbReference>
<protein>
    <submittedName>
        <fullName evidence="3">Anti-sigma factor</fullName>
    </submittedName>
</protein>
<gene>
    <name evidence="3" type="ORF">CE91St16_26770</name>
</gene>
<dbReference type="EMBL" id="BQOL01000002">
    <property type="protein sequence ID" value="GKI19769.1"/>
    <property type="molecule type" value="Genomic_DNA"/>
</dbReference>
<reference evidence="3" key="1">
    <citation type="submission" date="2022-01" db="EMBL/GenBank/DDBJ databases">
        <title>Novel bile acid biosynthetic pathways are enriched in the microbiome of centenarians.</title>
        <authorList>
            <person name="Sato Y."/>
            <person name="Atarashi K."/>
            <person name="Plichta R.D."/>
            <person name="Arai Y."/>
            <person name="Sasajima S."/>
            <person name="Kearney M.S."/>
            <person name="Suda W."/>
            <person name="Takeshita K."/>
            <person name="Sasaki T."/>
            <person name="Okamoto S."/>
            <person name="Skelly N.A."/>
            <person name="Okamura Y."/>
            <person name="Vlamakis H."/>
            <person name="Li Y."/>
            <person name="Tanoue T."/>
            <person name="Takei H."/>
            <person name="Nittono H."/>
            <person name="Narushima S."/>
            <person name="Irie J."/>
            <person name="Itoh H."/>
            <person name="Moriya K."/>
            <person name="Sugiura Y."/>
            <person name="Suematsu M."/>
            <person name="Moritoki N."/>
            <person name="Shibata S."/>
            <person name="Littman R.D."/>
            <person name="Fischbach A.M."/>
            <person name="Uwamino Y."/>
            <person name="Inoue T."/>
            <person name="Honda A."/>
            <person name="Hattori M."/>
            <person name="Murai T."/>
            <person name="Xavier J.R."/>
            <person name="Hirose N."/>
            <person name="Honda K."/>
        </authorList>
    </citation>
    <scope>NUCLEOTIDE SEQUENCE</scope>
    <source>
        <strain evidence="3">CE91-St16</strain>
    </source>
</reference>
<dbReference type="Pfam" id="PF16344">
    <property type="entry name" value="FecR_C"/>
    <property type="match status" value="1"/>
</dbReference>
<dbReference type="Gene3D" id="2.60.120.1440">
    <property type="match status" value="1"/>
</dbReference>
<evidence type="ECO:0000259" key="2">
    <source>
        <dbReference type="Pfam" id="PF16344"/>
    </source>
</evidence>
<dbReference type="RefSeq" id="WP_244076845.1">
    <property type="nucleotide sequence ID" value="NZ_AP025581.1"/>
</dbReference>
<proteinExistence type="predicted"/>
<dbReference type="Proteomes" id="UP001055105">
    <property type="component" value="Unassembled WGS sequence"/>
</dbReference>
<name>A0AA37KU55_9BACT</name>
<feature type="domain" description="Protein FecR C-terminal" evidence="2">
    <location>
        <begin position="261"/>
        <end position="329"/>
    </location>
</feature>
<dbReference type="PIRSF" id="PIRSF018266">
    <property type="entry name" value="FecR"/>
    <property type="match status" value="1"/>
</dbReference>
<evidence type="ECO:0000313" key="3">
    <source>
        <dbReference type="EMBL" id="GKI19769.1"/>
    </source>
</evidence>
<organism evidence="3 4">
    <name type="scientific">Alistipes finegoldii</name>
    <dbReference type="NCBI Taxonomy" id="214856"/>
    <lineage>
        <taxon>Bacteria</taxon>
        <taxon>Pseudomonadati</taxon>
        <taxon>Bacteroidota</taxon>
        <taxon>Bacteroidia</taxon>
        <taxon>Bacteroidales</taxon>
        <taxon>Rikenellaceae</taxon>
        <taxon>Alistipes</taxon>
    </lineage>
</organism>
<dbReference type="PANTHER" id="PTHR30273:SF2">
    <property type="entry name" value="PROTEIN FECR"/>
    <property type="match status" value="1"/>
</dbReference>
<dbReference type="AlphaFoldDB" id="A0AA37KU55"/>